<comment type="caution">
    <text evidence="3">The sequence shown here is derived from an EMBL/GenBank/DDBJ whole genome shotgun (WGS) entry which is preliminary data.</text>
</comment>
<dbReference type="InterPro" id="IPR054344">
    <property type="entry name" value="TY-Chap_N"/>
</dbReference>
<dbReference type="RefSeq" id="WP_141822749.1">
    <property type="nucleotide sequence ID" value="NZ_BAAAQC010000004.1"/>
</dbReference>
<evidence type="ECO:0000259" key="2">
    <source>
        <dbReference type="Pfam" id="PF22552"/>
    </source>
</evidence>
<dbReference type="Pfam" id="PF22552">
    <property type="entry name" value="TY-Chap3"/>
    <property type="match status" value="1"/>
</dbReference>
<organism evidence="3 4">
    <name type="scientific">Humibacillus xanthopallidus</name>
    <dbReference type="NCBI Taxonomy" id="412689"/>
    <lineage>
        <taxon>Bacteria</taxon>
        <taxon>Bacillati</taxon>
        <taxon>Actinomycetota</taxon>
        <taxon>Actinomycetes</taxon>
        <taxon>Micrococcales</taxon>
        <taxon>Intrasporangiaceae</taxon>
        <taxon>Humibacillus</taxon>
    </lineage>
</organism>
<accession>A0A543PPH8</accession>
<reference evidence="3 4" key="1">
    <citation type="submission" date="2019-06" db="EMBL/GenBank/DDBJ databases">
        <title>Sequencing the genomes of 1000 actinobacteria strains.</title>
        <authorList>
            <person name="Klenk H.-P."/>
        </authorList>
    </citation>
    <scope>NUCLEOTIDE SEQUENCE [LARGE SCALE GENOMIC DNA]</scope>
    <source>
        <strain evidence="3 4">DSM 21776</strain>
    </source>
</reference>
<proteinExistence type="predicted"/>
<dbReference type="AlphaFoldDB" id="A0A543PPH8"/>
<dbReference type="EMBL" id="VFQF01000002">
    <property type="protein sequence ID" value="TQN45969.1"/>
    <property type="molecule type" value="Genomic_DNA"/>
</dbReference>
<dbReference type="Proteomes" id="UP000320085">
    <property type="component" value="Unassembled WGS sequence"/>
</dbReference>
<dbReference type="OrthoDB" id="4871297at2"/>
<feature type="domain" description="TY-Chap N-terminal" evidence="2">
    <location>
        <begin position="86"/>
        <end position="191"/>
    </location>
</feature>
<evidence type="ECO:0000313" key="4">
    <source>
        <dbReference type="Proteomes" id="UP000320085"/>
    </source>
</evidence>
<feature type="region of interest" description="Disordered" evidence="1">
    <location>
        <begin position="31"/>
        <end position="81"/>
    </location>
</feature>
<evidence type="ECO:0000313" key="3">
    <source>
        <dbReference type="EMBL" id="TQN45969.1"/>
    </source>
</evidence>
<gene>
    <name evidence="3" type="ORF">FHX52_2674</name>
</gene>
<protein>
    <recommendedName>
        <fullName evidence="2">TY-Chap N-terminal domain-containing protein</fullName>
    </recommendedName>
</protein>
<name>A0A543PPH8_9MICO</name>
<sequence length="204" mass="21457">MSAAGAAETWDQWTARIADELTDLTEGEWLTITAAPDGSAGRSPGAAESQGSPRPYAAGAPVRERRWPLRRSGSTAPGAEPRPVADVFLQARLVEGVLALECISDTEFEGLSDLSTEQEQALVALGWEQQGREPAFERTYALEGAEPAVEEPADETTAEATTDAANQAATEAASLLRRSLDQVLGALSPADIVLRRSTTAPPAG</sequence>
<evidence type="ECO:0000256" key="1">
    <source>
        <dbReference type="SAM" id="MobiDB-lite"/>
    </source>
</evidence>